<keyword evidence="4" id="KW-0472">Membrane</keyword>
<dbReference type="EMBL" id="LJZR01000010">
    <property type="protein sequence ID" value="KPQ35765.1"/>
    <property type="molecule type" value="Genomic_DNA"/>
</dbReference>
<dbReference type="GO" id="GO:0016717">
    <property type="term" value="F:oxidoreductase activity, acting on paired donors, with oxidation of a pair of donors resulting in the reduction of molecular oxygen to two molecules of water"/>
    <property type="evidence" value="ECO:0007669"/>
    <property type="project" value="TreeGrafter"/>
</dbReference>
<dbReference type="PANTHER" id="PTHR19353:SF19">
    <property type="entry name" value="DELTA(5) FATTY ACID DESATURASE C-RELATED"/>
    <property type="match status" value="1"/>
</dbReference>
<keyword evidence="6" id="KW-0560">Oxidoreductase</keyword>
<accession>A0A0P7ZYV1</accession>
<proteinExistence type="inferred from homology"/>
<sequence>MVSVAVEPLAVTRRVPKRFLDADGGFSPNLLIFFGAVSLVIISTIGYFVWYWPSWCCFAFNTLALHLVGTVIHDASHKSAHSNPIINAALGHGSALMLGFTFPVFTRVHLQHHAHVNDPENDPDHFVSTGGPLWLIAARFFYHEIYFFQRRLWKKYELLEWFLSRLAVGLFVYAACYFGYIDYLFNFWFSPALVVGLALGLFFDYLPHRPFKTQHRWKNARVYPGRVLNFLIMGQNYHLIHHLWPSIPWYKYKPTYEVMKPLLDEKGSPQSLGLMQTQDFLGFMYDLFLGIRFHHKPKKSD</sequence>
<keyword evidence="4" id="KW-1133">Transmembrane helix</keyword>
<comment type="similarity">
    <text evidence="2">Belongs to the fatty acid desaturase type 2 family.</text>
</comment>
<dbReference type="GO" id="GO:0016020">
    <property type="term" value="C:membrane"/>
    <property type="evidence" value="ECO:0007669"/>
    <property type="project" value="TreeGrafter"/>
</dbReference>
<feature type="transmembrane region" description="Helical" evidence="4">
    <location>
        <begin position="26"/>
        <end position="46"/>
    </location>
</feature>
<evidence type="ECO:0000259" key="5">
    <source>
        <dbReference type="Pfam" id="PF00487"/>
    </source>
</evidence>
<dbReference type="NCBIfam" id="NF045688">
    <property type="entry name" value="BCarotHydoxCrtR"/>
    <property type="match status" value="1"/>
</dbReference>
<reference evidence="6 7" key="1">
    <citation type="submission" date="2015-09" db="EMBL/GenBank/DDBJ databases">
        <title>Identification and resolution of microdiversity through metagenomic sequencing of parallel consortia.</title>
        <authorList>
            <person name="Nelson W.C."/>
            <person name="Romine M.F."/>
            <person name="Lindemann S.R."/>
        </authorList>
    </citation>
    <scope>NUCLEOTIDE SEQUENCE [LARGE SCALE GENOMIC DNA]</scope>
    <source>
        <strain evidence="6">Ana</strain>
    </source>
</reference>
<dbReference type="InterPro" id="IPR012171">
    <property type="entry name" value="Fatty_acid_desaturase"/>
</dbReference>
<dbReference type="InterPro" id="IPR054678">
    <property type="entry name" value="CrtR-like"/>
</dbReference>
<dbReference type="InterPro" id="IPR005804">
    <property type="entry name" value="FA_desaturase_dom"/>
</dbReference>
<keyword evidence="4" id="KW-0812">Transmembrane</keyword>
<feature type="domain" description="Fatty acid desaturase" evidence="5">
    <location>
        <begin position="52"/>
        <end position="269"/>
    </location>
</feature>
<dbReference type="GO" id="GO:0008610">
    <property type="term" value="P:lipid biosynthetic process"/>
    <property type="evidence" value="ECO:0007669"/>
    <property type="project" value="UniProtKB-ARBA"/>
</dbReference>
<dbReference type="CDD" id="cd03514">
    <property type="entry name" value="CrtR_beta-carotene-hydroxylase"/>
    <property type="match status" value="1"/>
</dbReference>
<dbReference type="EC" id="1.14.13.-" evidence="6"/>
<dbReference type="STRING" id="1666911.HLUCCA11_09360"/>
<gene>
    <name evidence="6" type="primary">crtR</name>
    <name evidence="6" type="ORF">HLUCCA11_09360</name>
</gene>
<feature type="transmembrane region" description="Helical" evidence="4">
    <location>
        <begin position="125"/>
        <end position="142"/>
    </location>
</feature>
<protein>
    <submittedName>
        <fullName evidence="6">Beta-carotene hydroxylase</fullName>
        <ecNumber evidence="6">1.14.13.-</ecNumber>
    </submittedName>
</protein>
<feature type="transmembrane region" description="Helical" evidence="4">
    <location>
        <begin position="162"/>
        <end position="181"/>
    </location>
</feature>
<evidence type="ECO:0000256" key="4">
    <source>
        <dbReference type="SAM" id="Phobius"/>
    </source>
</evidence>
<evidence type="ECO:0000313" key="6">
    <source>
        <dbReference type="EMBL" id="KPQ35765.1"/>
    </source>
</evidence>
<evidence type="ECO:0000256" key="3">
    <source>
        <dbReference type="ARBA" id="ARBA00023004"/>
    </source>
</evidence>
<dbReference type="Proteomes" id="UP000050465">
    <property type="component" value="Unassembled WGS sequence"/>
</dbReference>
<evidence type="ECO:0000313" key="7">
    <source>
        <dbReference type="Proteomes" id="UP000050465"/>
    </source>
</evidence>
<dbReference type="AlphaFoldDB" id="A0A0P7ZYV1"/>
<evidence type="ECO:0000256" key="2">
    <source>
        <dbReference type="ARBA" id="ARBA00008749"/>
    </source>
</evidence>
<dbReference type="Pfam" id="PF00487">
    <property type="entry name" value="FA_desaturase"/>
    <property type="match status" value="1"/>
</dbReference>
<evidence type="ECO:0000256" key="1">
    <source>
        <dbReference type="ARBA" id="ARBA00001954"/>
    </source>
</evidence>
<comment type="caution">
    <text evidence="6">The sequence shown here is derived from an EMBL/GenBank/DDBJ whole genome shotgun (WGS) entry which is preliminary data.</text>
</comment>
<dbReference type="PANTHER" id="PTHR19353">
    <property type="entry name" value="FATTY ACID DESATURASE 2"/>
    <property type="match status" value="1"/>
</dbReference>
<organism evidence="6 7">
    <name type="scientific">Phormidesmis priestleyi Ana</name>
    <dbReference type="NCBI Taxonomy" id="1666911"/>
    <lineage>
        <taxon>Bacteria</taxon>
        <taxon>Bacillati</taxon>
        <taxon>Cyanobacteriota</taxon>
        <taxon>Cyanophyceae</taxon>
        <taxon>Leptolyngbyales</taxon>
        <taxon>Leptolyngbyaceae</taxon>
        <taxon>Phormidesmis</taxon>
    </lineage>
</organism>
<feature type="transmembrane region" description="Helical" evidence="4">
    <location>
        <begin position="85"/>
        <end position="105"/>
    </location>
</feature>
<dbReference type="PATRIC" id="fig|1666911.3.peg.668"/>
<keyword evidence="3" id="KW-0408">Iron</keyword>
<feature type="transmembrane region" description="Helical" evidence="4">
    <location>
        <begin position="187"/>
        <end position="206"/>
    </location>
</feature>
<comment type="cofactor">
    <cofactor evidence="1">
        <name>Fe(2+)</name>
        <dbReference type="ChEBI" id="CHEBI:29033"/>
    </cofactor>
</comment>
<name>A0A0P7ZYV1_9CYAN</name>